<dbReference type="InterPro" id="IPR000772">
    <property type="entry name" value="Ricin_B_lectin"/>
</dbReference>
<evidence type="ECO:0000256" key="6">
    <source>
        <dbReference type="SAM" id="SignalP"/>
    </source>
</evidence>
<feature type="domain" description="Ricin B lectin" evidence="7">
    <location>
        <begin position="364"/>
        <end position="491"/>
    </location>
</feature>
<keyword evidence="5" id="KW-1015">Disulfide bond</keyword>
<evidence type="ECO:0000256" key="1">
    <source>
        <dbReference type="ARBA" id="ARBA00007664"/>
    </source>
</evidence>
<evidence type="ECO:0000313" key="8">
    <source>
        <dbReference type="EMBL" id="GIF74047.1"/>
    </source>
</evidence>
<dbReference type="PANTHER" id="PTHR40469">
    <property type="entry name" value="SECRETED GLYCOSYL HYDROLASE"/>
    <property type="match status" value="1"/>
</dbReference>
<evidence type="ECO:0000259" key="7">
    <source>
        <dbReference type="SMART" id="SM00458"/>
    </source>
</evidence>
<protein>
    <recommendedName>
        <fullName evidence="7">Ricin B lectin domain-containing protein</fullName>
    </recommendedName>
</protein>
<dbReference type="Pfam" id="PF00652">
    <property type="entry name" value="Ricin_B_lectin"/>
    <property type="match status" value="1"/>
</dbReference>
<comment type="caution">
    <text evidence="8">The sequence shown here is derived from an EMBL/GenBank/DDBJ whole genome shotgun (WGS) entry which is preliminary data.</text>
</comment>
<dbReference type="InterPro" id="IPR009003">
    <property type="entry name" value="Peptidase_S1_PA"/>
</dbReference>
<keyword evidence="2" id="KW-0645">Protease</keyword>
<dbReference type="CDD" id="cd23451">
    <property type="entry name" value="beta-trefoil_Ricin_laminarinase"/>
    <property type="match status" value="1"/>
</dbReference>
<dbReference type="PANTHER" id="PTHR40469:SF2">
    <property type="entry name" value="GALACTOSE-BINDING DOMAIN-LIKE SUPERFAMILY PROTEIN"/>
    <property type="match status" value="1"/>
</dbReference>
<dbReference type="SUPFAM" id="SSF50494">
    <property type="entry name" value="Trypsin-like serine proteases"/>
    <property type="match status" value="1"/>
</dbReference>
<gene>
    <name evidence="8" type="ORF">Asi02nite_35650</name>
</gene>
<dbReference type="RefSeq" id="WP_203714360.1">
    <property type="nucleotide sequence ID" value="NZ_BONE01000026.1"/>
</dbReference>
<organism evidence="8 9">
    <name type="scientific">Asanoa siamensis</name>
    <dbReference type="NCBI Taxonomy" id="926357"/>
    <lineage>
        <taxon>Bacteria</taxon>
        <taxon>Bacillati</taxon>
        <taxon>Actinomycetota</taxon>
        <taxon>Actinomycetes</taxon>
        <taxon>Micromonosporales</taxon>
        <taxon>Micromonosporaceae</taxon>
        <taxon>Asanoa</taxon>
    </lineage>
</organism>
<feature type="chain" id="PRO_5045672405" description="Ricin B lectin domain-containing protein" evidence="6">
    <location>
        <begin position="27"/>
        <end position="492"/>
    </location>
</feature>
<dbReference type="InterPro" id="IPR043504">
    <property type="entry name" value="Peptidase_S1_PA_chymotrypsin"/>
</dbReference>
<dbReference type="Gene3D" id="2.40.10.10">
    <property type="entry name" value="Trypsin-like serine proteases"/>
    <property type="match status" value="2"/>
</dbReference>
<proteinExistence type="inferred from homology"/>
<reference evidence="8 9" key="1">
    <citation type="submission" date="2021-01" db="EMBL/GenBank/DDBJ databases">
        <title>Whole genome shotgun sequence of Asanoa siamensis NBRC 107932.</title>
        <authorList>
            <person name="Komaki H."/>
            <person name="Tamura T."/>
        </authorList>
    </citation>
    <scope>NUCLEOTIDE SEQUENCE [LARGE SCALE GENOMIC DNA]</scope>
    <source>
        <strain evidence="8 9">NBRC 107932</strain>
    </source>
</reference>
<evidence type="ECO:0000256" key="2">
    <source>
        <dbReference type="ARBA" id="ARBA00022670"/>
    </source>
</evidence>
<evidence type="ECO:0000256" key="3">
    <source>
        <dbReference type="ARBA" id="ARBA00022801"/>
    </source>
</evidence>
<evidence type="ECO:0000256" key="4">
    <source>
        <dbReference type="ARBA" id="ARBA00022825"/>
    </source>
</evidence>
<evidence type="ECO:0000313" key="9">
    <source>
        <dbReference type="Proteomes" id="UP000604117"/>
    </source>
</evidence>
<dbReference type="PRINTS" id="PR00861">
    <property type="entry name" value="ALYTICPTASE"/>
</dbReference>
<evidence type="ECO:0000256" key="5">
    <source>
        <dbReference type="ARBA" id="ARBA00023157"/>
    </source>
</evidence>
<accession>A0ABQ4CT81</accession>
<keyword evidence="4" id="KW-0720">Serine protease</keyword>
<keyword evidence="9" id="KW-1185">Reference proteome</keyword>
<sequence>MRVPRTAGLAALAVTLVLGPGVPAHGAENPAITQLPLIDAATTVRTAAAGADGLSSIVLEERSVTVWWKGAVPDGVRAAIARASRTAPVRVAAAAYSKVELLAASATIEARLGGDPAFHGIKARPDGSGLIVKLDRPSTLRTTSAVPVTYSVEPRLAPVSRGDDAAPWSGGARIVNTSIGAACTGGYGVNTPSGPAVLTAGHCGNPGNRITDGAGEFIGNIGGDDNTYDVLVIPTTAASNRIYVGGGNSNQQLTVTGAGAPFVGERLCQSGYTSANSVGGQICNLQVRFEGTDSQRLWEATQTDGQIAARPGDSGGPVYLDRGDGTVTARGTTTRVAGSGFGFAGFEKAQQRFGVSIPGGTGGGRTGQIVSAATGKCLDVNASGTADGTKIQIWTCNGTGAQRWTVGTDGTLRALGKCLDVRSSGTANGTLVQLWTCNGTGAQRWTPQANGSLVNPQSGRCLDVAANGTADGTQIHIWDCVGAANQRWTLPA</sequence>
<dbReference type="EMBL" id="BONE01000026">
    <property type="protein sequence ID" value="GIF74047.1"/>
    <property type="molecule type" value="Genomic_DNA"/>
</dbReference>
<feature type="signal peptide" evidence="6">
    <location>
        <begin position="1"/>
        <end position="26"/>
    </location>
</feature>
<dbReference type="InterPro" id="IPR001316">
    <property type="entry name" value="Pept_S1A_streptogrisin"/>
</dbReference>
<dbReference type="InterPro" id="IPR035992">
    <property type="entry name" value="Ricin_B-like_lectins"/>
</dbReference>
<dbReference type="Proteomes" id="UP000604117">
    <property type="component" value="Unassembled WGS sequence"/>
</dbReference>
<dbReference type="Gene3D" id="2.80.10.50">
    <property type="match status" value="2"/>
</dbReference>
<dbReference type="SMART" id="SM00458">
    <property type="entry name" value="RICIN"/>
    <property type="match status" value="1"/>
</dbReference>
<keyword evidence="6" id="KW-0732">Signal</keyword>
<keyword evidence="3" id="KW-0378">Hydrolase</keyword>
<dbReference type="SUPFAM" id="SSF50370">
    <property type="entry name" value="Ricin B-like lectins"/>
    <property type="match status" value="1"/>
</dbReference>
<name>A0ABQ4CT81_9ACTN</name>
<comment type="similarity">
    <text evidence="1">Belongs to the peptidase S1 family.</text>
</comment>
<dbReference type="PROSITE" id="PS50231">
    <property type="entry name" value="RICIN_B_LECTIN"/>
    <property type="match status" value="1"/>
</dbReference>